<feature type="domain" description="Recombinase" evidence="2">
    <location>
        <begin position="161"/>
        <end position="314"/>
    </location>
</feature>
<sequence>MKMIAAVYSRKSVFTGKGDSVENQIQLCKDYAENYLKDKDITEFIIYEDEGFSGGNTNRPGFQKLIEDAKTKKFQVLICYRLDRISRNVADFSSTLEILQKNNIDFVSIKEQFDTSTPMGRAMVYISSVFAQLERETIAERVKDNMYELAKNGRWLGGQTPLGFDSEKISYLDSELKERNLVKLISNEEELIRVKYIFDLYSKEKSIHKVLRECLSLNIKGKNGGDFQAMSIRDILRNPVYVKSNEDVLKYFKKQGCCVVGIPNGQGLLTYGKTSNDHEADKNNWIIAVAKHKGLIDSKDWLEIQGLLDYKSKPSNKKIGTSKTALLTGILKCSKCGSSMRVSYGKIRKDGTKNYYYTCTMKANSGKTRCDSQNLLGPLVDDAVIDKLENVKTNYLVEELLKQRDKNSSNDNKLIELNKKIDIYNKKIKNLLSKLSYADEAVTKYIMDEISNLDKEKNYSLNELNKIKCDKSTSEISNEDIDYVIDYAKNFKNLYNSCETMLEKRLLIESIIEEIKINGETGESHIYYWGSRNA</sequence>
<dbReference type="SMART" id="SM00857">
    <property type="entry name" value="Resolvase"/>
    <property type="match status" value="1"/>
</dbReference>
<evidence type="ECO:0000259" key="1">
    <source>
        <dbReference type="PROSITE" id="PS51736"/>
    </source>
</evidence>
<keyword evidence="4" id="KW-1185">Reference proteome</keyword>
<organism evidence="3 4">
    <name type="scientific">Clostridium frigidicarnis</name>
    <dbReference type="NCBI Taxonomy" id="84698"/>
    <lineage>
        <taxon>Bacteria</taxon>
        <taxon>Bacillati</taxon>
        <taxon>Bacillota</taxon>
        <taxon>Clostridia</taxon>
        <taxon>Eubacteriales</taxon>
        <taxon>Clostridiaceae</taxon>
        <taxon>Clostridium</taxon>
    </lineage>
</organism>
<reference evidence="3 4" key="1">
    <citation type="submission" date="2016-10" db="EMBL/GenBank/DDBJ databases">
        <authorList>
            <person name="de Groot N.N."/>
        </authorList>
    </citation>
    <scope>NUCLEOTIDE SEQUENCE [LARGE SCALE GENOMIC DNA]</scope>
    <source>
        <strain evidence="3 4">DSM 12271</strain>
    </source>
</reference>
<dbReference type="Gene3D" id="3.40.50.1390">
    <property type="entry name" value="Resolvase, N-terminal catalytic domain"/>
    <property type="match status" value="1"/>
</dbReference>
<dbReference type="InterPro" id="IPR006119">
    <property type="entry name" value="Resolv_N"/>
</dbReference>
<accession>A0A1I0V5M8</accession>
<feature type="domain" description="Resolvase/invertase-type recombinase catalytic" evidence="1">
    <location>
        <begin position="4"/>
        <end position="153"/>
    </location>
</feature>
<dbReference type="Pfam" id="PF13408">
    <property type="entry name" value="Zn_ribbon_recom"/>
    <property type="match status" value="1"/>
</dbReference>
<dbReference type="InterPro" id="IPR025827">
    <property type="entry name" value="Zn_ribbon_recom_dom"/>
</dbReference>
<dbReference type="InterPro" id="IPR036162">
    <property type="entry name" value="Resolvase-like_N_sf"/>
</dbReference>
<dbReference type="AlphaFoldDB" id="A0A1I0V5M8"/>
<dbReference type="EMBL" id="FOKI01000001">
    <property type="protein sequence ID" value="SFA71659.1"/>
    <property type="molecule type" value="Genomic_DNA"/>
</dbReference>
<evidence type="ECO:0000259" key="2">
    <source>
        <dbReference type="PROSITE" id="PS51737"/>
    </source>
</evidence>
<dbReference type="Gene3D" id="3.90.1750.20">
    <property type="entry name" value="Putative Large Serine Recombinase, Chain B, Domain 2"/>
    <property type="match status" value="1"/>
</dbReference>
<dbReference type="PROSITE" id="PS51736">
    <property type="entry name" value="RECOMBINASES_3"/>
    <property type="match status" value="1"/>
</dbReference>
<dbReference type="Proteomes" id="UP000198619">
    <property type="component" value="Unassembled WGS sequence"/>
</dbReference>
<dbReference type="SUPFAM" id="SSF53041">
    <property type="entry name" value="Resolvase-like"/>
    <property type="match status" value="1"/>
</dbReference>
<evidence type="ECO:0000313" key="4">
    <source>
        <dbReference type="Proteomes" id="UP000198619"/>
    </source>
</evidence>
<dbReference type="InterPro" id="IPR050639">
    <property type="entry name" value="SSR_resolvase"/>
</dbReference>
<evidence type="ECO:0000313" key="3">
    <source>
        <dbReference type="EMBL" id="SFA71659.1"/>
    </source>
</evidence>
<dbReference type="GO" id="GO:0000150">
    <property type="term" value="F:DNA strand exchange activity"/>
    <property type="evidence" value="ECO:0007669"/>
    <property type="project" value="InterPro"/>
</dbReference>
<name>A0A1I0V5M8_9CLOT</name>
<dbReference type="PANTHER" id="PTHR30461">
    <property type="entry name" value="DNA-INVERTASE FROM LAMBDOID PROPHAGE"/>
    <property type="match status" value="1"/>
</dbReference>
<dbReference type="InterPro" id="IPR038109">
    <property type="entry name" value="DNA_bind_recomb_sf"/>
</dbReference>
<dbReference type="GO" id="GO:0003677">
    <property type="term" value="F:DNA binding"/>
    <property type="evidence" value="ECO:0007669"/>
    <property type="project" value="InterPro"/>
</dbReference>
<gene>
    <name evidence="3" type="ORF">SAMN04488528_1001175</name>
</gene>
<proteinExistence type="predicted"/>
<dbReference type="PANTHER" id="PTHR30461:SF23">
    <property type="entry name" value="DNA RECOMBINASE-RELATED"/>
    <property type="match status" value="1"/>
</dbReference>
<dbReference type="STRING" id="84698.SAMN04488528_1001175"/>
<dbReference type="Pfam" id="PF07508">
    <property type="entry name" value="Recombinase"/>
    <property type="match status" value="1"/>
</dbReference>
<protein>
    <submittedName>
        <fullName evidence="3">Site-specific DNA recombinase</fullName>
    </submittedName>
</protein>
<dbReference type="Pfam" id="PF00239">
    <property type="entry name" value="Resolvase"/>
    <property type="match status" value="1"/>
</dbReference>
<dbReference type="CDD" id="cd03768">
    <property type="entry name" value="SR_ResInv"/>
    <property type="match status" value="1"/>
</dbReference>
<dbReference type="InterPro" id="IPR011109">
    <property type="entry name" value="DNA_bind_recombinase_dom"/>
</dbReference>
<dbReference type="PROSITE" id="PS51737">
    <property type="entry name" value="RECOMBINASE_DNA_BIND"/>
    <property type="match status" value="1"/>
</dbReference>